<organism evidence="9">
    <name type="scientific">candidate division WOR-3 bacterium</name>
    <dbReference type="NCBI Taxonomy" id="2052148"/>
    <lineage>
        <taxon>Bacteria</taxon>
        <taxon>Bacteria division WOR-3</taxon>
    </lineage>
</organism>
<keyword evidence="4 8" id="KW-0812">Transmembrane</keyword>
<feature type="transmembrane region" description="Helical" evidence="8">
    <location>
        <begin position="6"/>
        <end position="26"/>
    </location>
</feature>
<keyword evidence="3" id="KW-1003">Cell membrane</keyword>
<feature type="transmembrane region" description="Helical" evidence="8">
    <location>
        <begin position="33"/>
        <end position="54"/>
    </location>
</feature>
<evidence type="ECO:0000313" key="10">
    <source>
        <dbReference type="EMBL" id="HGL17556.1"/>
    </source>
</evidence>
<evidence type="ECO:0008006" key="11">
    <source>
        <dbReference type="Google" id="ProtNLM"/>
    </source>
</evidence>
<feature type="transmembrane region" description="Helical" evidence="8">
    <location>
        <begin position="317"/>
        <end position="336"/>
    </location>
</feature>
<dbReference type="InterPro" id="IPR003445">
    <property type="entry name" value="Cat_transpt"/>
</dbReference>
<evidence type="ECO:0000256" key="3">
    <source>
        <dbReference type="ARBA" id="ARBA00022475"/>
    </source>
</evidence>
<feature type="transmembrane region" description="Helical" evidence="8">
    <location>
        <begin position="120"/>
        <end position="140"/>
    </location>
</feature>
<dbReference type="AlphaFoldDB" id="A0A7C2K4K0"/>
<sequence>MERKAFLLLVSGYIFAILLGTLFLLLPFSRRGPLSLTDAFFTATSAICVTGLIVKDTPVFFTLFGKAVILTLIQLGGIGYMSVAGILLHRLRRSLILPEMMAQGFPELKPGFAFYFARRVVIYTLFIESIGILLLFFAFLKYFPPILAFQHAVFQGISAFCNAGFSTFSDSLMSFRGDPFVNLVVILLIITGGLGFFVLNELKEFFKSRVELLKRSIRRGSLERTSWKAFRLSTHTRAVFTWTIILIVGGFFLILFLEINNSFRSLSTSEKILAALFQSITPRTCGFNTVDFSLLSPATLSLVMLLMYIGGNPGGTAGGVKTNTFALAFLWIFHYLKGYKNVYLFKRRISDAVVEKAILILILSSTYLFISYFLIVSFDKNVLSLHTPIEIAFETVSAFGTVGLTTGSRIYSNVSLSADFNVLSKWIIILLMIVGKVGILSVATYMIERTKVEIGYPEDRYIVG</sequence>
<reference evidence="9" key="1">
    <citation type="journal article" date="2020" name="mSystems">
        <title>Genome- and Community-Level Interaction Insights into Carbon Utilization and Element Cycling Functions of Hydrothermarchaeota in Hydrothermal Sediment.</title>
        <authorList>
            <person name="Zhou Z."/>
            <person name="Liu Y."/>
            <person name="Xu W."/>
            <person name="Pan J."/>
            <person name="Luo Z.H."/>
            <person name="Li M."/>
        </authorList>
    </citation>
    <scope>NUCLEOTIDE SEQUENCE [LARGE SCALE GENOMIC DNA]</scope>
    <source>
        <strain evidence="9">SpSt-34</strain>
        <strain evidence="10">SpSt-69</strain>
    </source>
</reference>
<feature type="transmembrane region" description="Helical" evidence="8">
    <location>
        <begin position="357"/>
        <end position="378"/>
    </location>
</feature>
<dbReference type="PANTHER" id="PTHR32024:SF1">
    <property type="entry name" value="KTR SYSTEM POTASSIUM UPTAKE PROTEIN B"/>
    <property type="match status" value="1"/>
</dbReference>
<dbReference type="EMBL" id="DTDJ01000029">
    <property type="protein sequence ID" value="HGL17556.1"/>
    <property type="molecule type" value="Genomic_DNA"/>
</dbReference>
<evidence type="ECO:0000256" key="1">
    <source>
        <dbReference type="ARBA" id="ARBA00004651"/>
    </source>
</evidence>
<dbReference type="EMBL" id="DSOL01000263">
    <property type="protein sequence ID" value="HEN28804.1"/>
    <property type="molecule type" value="Genomic_DNA"/>
</dbReference>
<keyword evidence="5 8" id="KW-1133">Transmembrane helix</keyword>
<feature type="transmembrane region" description="Helical" evidence="8">
    <location>
        <begin position="60"/>
        <end position="88"/>
    </location>
</feature>
<dbReference type="Pfam" id="PF02386">
    <property type="entry name" value="TrkH"/>
    <property type="match status" value="1"/>
</dbReference>
<feature type="transmembrane region" description="Helical" evidence="8">
    <location>
        <begin position="239"/>
        <end position="257"/>
    </location>
</feature>
<dbReference type="PANTHER" id="PTHR32024">
    <property type="entry name" value="TRK SYSTEM POTASSIUM UPTAKE PROTEIN TRKG-RELATED"/>
    <property type="match status" value="1"/>
</dbReference>
<keyword evidence="7 8" id="KW-0472">Membrane</keyword>
<keyword evidence="6" id="KW-0406">Ion transport</keyword>
<proteinExistence type="predicted"/>
<feature type="transmembrane region" description="Helical" evidence="8">
    <location>
        <begin position="180"/>
        <end position="199"/>
    </location>
</feature>
<evidence type="ECO:0000313" key="9">
    <source>
        <dbReference type="EMBL" id="HEN28804.1"/>
    </source>
</evidence>
<evidence type="ECO:0000256" key="5">
    <source>
        <dbReference type="ARBA" id="ARBA00022989"/>
    </source>
</evidence>
<dbReference type="GO" id="GO:0005886">
    <property type="term" value="C:plasma membrane"/>
    <property type="evidence" value="ECO:0007669"/>
    <property type="project" value="UniProtKB-SubCell"/>
</dbReference>
<dbReference type="GO" id="GO:0030001">
    <property type="term" value="P:metal ion transport"/>
    <property type="evidence" value="ECO:0007669"/>
    <property type="project" value="UniProtKB-ARBA"/>
</dbReference>
<evidence type="ECO:0000256" key="7">
    <source>
        <dbReference type="ARBA" id="ARBA00023136"/>
    </source>
</evidence>
<comment type="caution">
    <text evidence="9">The sequence shown here is derived from an EMBL/GenBank/DDBJ whole genome shotgun (WGS) entry which is preliminary data.</text>
</comment>
<comment type="subcellular location">
    <subcellularLocation>
        <location evidence="1">Cell membrane</location>
        <topology evidence="1">Multi-pass membrane protein</topology>
    </subcellularLocation>
</comment>
<evidence type="ECO:0000256" key="8">
    <source>
        <dbReference type="SAM" id="Phobius"/>
    </source>
</evidence>
<evidence type="ECO:0000256" key="2">
    <source>
        <dbReference type="ARBA" id="ARBA00022448"/>
    </source>
</evidence>
<evidence type="ECO:0000256" key="4">
    <source>
        <dbReference type="ARBA" id="ARBA00022692"/>
    </source>
</evidence>
<feature type="transmembrane region" description="Helical" evidence="8">
    <location>
        <begin position="426"/>
        <end position="447"/>
    </location>
</feature>
<name>A0A7C2K4K0_UNCW3</name>
<accession>A0A7C2K4K0</accession>
<dbReference type="GO" id="GO:0008324">
    <property type="term" value="F:monoatomic cation transmembrane transporter activity"/>
    <property type="evidence" value="ECO:0007669"/>
    <property type="project" value="InterPro"/>
</dbReference>
<keyword evidence="2" id="KW-0813">Transport</keyword>
<protein>
    <recommendedName>
        <fullName evidence="11">Potassium transporter</fullName>
    </recommendedName>
</protein>
<evidence type="ECO:0000256" key="6">
    <source>
        <dbReference type="ARBA" id="ARBA00023065"/>
    </source>
</evidence>
<gene>
    <name evidence="9" type="ORF">ENQ77_09225</name>
    <name evidence="10" type="ORF">ENU66_04425</name>
</gene>